<protein>
    <recommendedName>
        <fullName evidence="3">Methyltransferase-domain-containing protein</fullName>
    </recommendedName>
</protein>
<name>A0ABQ6N534_9STRA</name>
<dbReference type="InterPro" id="IPR029063">
    <property type="entry name" value="SAM-dependent_MTases_sf"/>
</dbReference>
<accession>A0ABQ6N534</accession>
<dbReference type="PANTHER" id="PTHR14614">
    <property type="entry name" value="HEPATOCELLULAR CARCINOMA-ASSOCIATED ANTIGEN"/>
    <property type="match status" value="1"/>
</dbReference>
<dbReference type="Proteomes" id="UP001165060">
    <property type="component" value="Unassembled WGS sequence"/>
</dbReference>
<reference evidence="1 2" key="1">
    <citation type="journal article" date="2023" name="Commun. Biol.">
        <title>Genome analysis of Parmales, the sister group of diatoms, reveals the evolutionary specialization of diatoms from phago-mixotrophs to photoautotrophs.</title>
        <authorList>
            <person name="Ban H."/>
            <person name="Sato S."/>
            <person name="Yoshikawa S."/>
            <person name="Yamada K."/>
            <person name="Nakamura Y."/>
            <person name="Ichinomiya M."/>
            <person name="Sato N."/>
            <person name="Blanc-Mathieu R."/>
            <person name="Endo H."/>
            <person name="Kuwata A."/>
            <person name="Ogata H."/>
        </authorList>
    </citation>
    <scope>NUCLEOTIDE SEQUENCE [LARGE SCALE GENOMIC DNA]</scope>
</reference>
<comment type="caution">
    <text evidence="1">The sequence shown here is derived from an EMBL/GenBank/DDBJ whole genome shotgun (WGS) entry which is preliminary data.</text>
</comment>
<evidence type="ECO:0000313" key="2">
    <source>
        <dbReference type="Proteomes" id="UP001165060"/>
    </source>
</evidence>
<dbReference type="Pfam" id="PF10294">
    <property type="entry name" value="Methyltransf_16"/>
    <property type="match status" value="1"/>
</dbReference>
<dbReference type="Gene3D" id="3.40.50.150">
    <property type="entry name" value="Vaccinia Virus protein VP39"/>
    <property type="match status" value="1"/>
</dbReference>
<dbReference type="EMBL" id="BRYB01000895">
    <property type="protein sequence ID" value="GMI39861.1"/>
    <property type="molecule type" value="Genomic_DNA"/>
</dbReference>
<keyword evidence="2" id="KW-1185">Reference proteome</keyword>
<gene>
    <name evidence="1" type="ORF">TeGR_g4766</name>
</gene>
<dbReference type="PANTHER" id="PTHR14614:SF132">
    <property type="entry name" value="PROTEIN-LYSINE METHYLTRANSFERASE C42C1.13"/>
    <property type="match status" value="1"/>
</dbReference>
<dbReference type="SUPFAM" id="SSF53335">
    <property type="entry name" value="S-adenosyl-L-methionine-dependent methyltransferases"/>
    <property type="match status" value="1"/>
</dbReference>
<evidence type="ECO:0000313" key="1">
    <source>
        <dbReference type="EMBL" id="GMI39861.1"/>
    </source>
</evidence>
<evidence type="ECO:0008006" key="3">
    <source>
        <dbReference type="Google" id="ProtNLM"/>
    </source>
</evidence>
<proteinExistence type="predicted"/>
<dbReference type="InterPro" id="IPR019410">
    <property type="entry name" value="Methyltransf_16"/>
</dbReference>
<sequence>MLSLLPPPPATPSPATCTILVCPSTASPNPTILPLHSRSFLLSSSPPSLSFPSPPSLLTLRPFPRPLPPLAIPESFGAALGSHVWDSSLALASYLQTQPPPAAVLELGAGLGVAGLTCHLQGCPKVVLTEQDLPELISLLEASAKLNTSASIPPPSVLPLPWSSTAPLPPELEQASFPLLLAADVLYTPQNLWADLISTATKLASDGARLVLAQKHRETGGEGRGERVGKFIDMCGGAGWAVEGEVDGSWCEDVDVVVFELRQKI</sequence>
<organism evidence="1 2">
    <name type="scientific">Tetraparma gracilis</name>
    <dbReference type="NCBI Taxonomy" id="2962635"/>
    <lineage>
        <taxon>Eukaryota</taxon>
        <taxon>Sar</taxon>
        <taxon>Stramenopiles</taxon>
        <taxon>Ochrophyta</taxon>
        <taxon>Bolidophyceae</taxon>
        <taxon>Parmales</taxon>
        <taxon>Triparmaceae</taxon>
        <taxon>Tetraparma</taxon>
    </lineage>
</organism>